<keyword evidence="2" id="KW-0521">NADP</keyword>
<dbReference type="InterPro" id="IPR002347">
    <property type="entry name" value="SDR_fam"/>
</dbReference>
<evidence type="ECO:0000256" key="3">
    <source>
        <dbReference type="ARBA" id="ARBA00023002"/>
    </source>
</evidence>
<dbReference type="InterPro" id="IPR057326">
    <property type="entry name" value="KR_dom"/>
</dbReference>
<protein>
    <submittedName>
        <fullName evidence="6">Short-chain dehydrogenase</fullName>
    </submittedName>
</protein>
<comment type="similarity">
    <text evidence="1 4">Belongs to the short-chain dehydrogenases/reductases (SDR) family.</text>
</comment>
<dbReference type="PRINTS" id="PR00080">
    <property type="entry name" value="SDRFAMILY"/>
</dbReference>
<keyword evidence="7" id="KW-1185">Reference proteome</keyword>
<evidence type="ECO:0000256" key="1">
    <source>
        <dbReference type="ARBA" id="ARBA00006484"/>
    </source>
</evidence>
<keyword evidence="3" id="KW-0560">Oxidoreductase</keyword>
<dbReference type="PRINTS" id="PR00081">
    <property type="entry name" value="GDHRDH"/>
</dbReference>
<accession>A0A2G0CIW8</accession>
<comment type="caution">
    <text evidence="6">The sequence shown here is derived from an EMBL/GenBank/DDBJ whole genome shotgun (WGS) entry which is preliminary data.</text>
</comment>
<dbReference type="PANTHER" id="PTHR43963">
    <property type="entry name" value="CARBONYL REDUCTASE 1-RELATED"/>
    <property type="match status" value="1"/>
</dbReference>
<gene>
    <name evidence="6" type="ORF">CGL56_02475</name>
</gene>
<dbReference type="AlphaFoldDB" id="A0A2G0CIW8"/>
<dbReference type="GO" id="GO:0016616">
    <property type="term" value="F:oxidoreductase activity, acting on the CH-OH group of donors, NAD or NADP as acceptor"/>
    <property type="evidence" value="ECO:0007669"/>
    <property type="project" value="InterPro"/>
</dbReference>
<dbReference type="InterPro" id="IPR045313">
    <property type="entry name" value="CBR1-like"/>
</dbReference>
<dbReference type="InterPro" id="IPR036291">
    <property type="entry name" value="NAD(P)-bd_dom_sf"/>
</dbReference>
<dbReference type="Gene3D" id="3.40.50.720">
    <property type="entry name" value="NAD(P)-binding Rossmann-like Domain"/>
    <property type="match status" value="1"/>
</dbReference>
<evidence type="ECO:0000256" key="2">
    <source>
        <dbReference type="ARBA" id="ARBA00022857"/>
    </source>
</evidence>
<dbReference type="EMBL" id="PDLO01000001">
    <property type="protein sequence ID" value="PHK99931.1"/>
    <property type="molecule type" value="Genomic_DNA"/>
</dbReference>
<evidence type="ECO:0000259" key="5">
    <source>
        <dbReference type="SMART" id="SM00822"/>
    </source>
</evidence>
<dbReference type="SMART" id="SM00822">
    <property type="entry name" value="PKS_KR"/>
    <property type="match status" value="1"/>
</dbReference>
<dbReference type="OrthoDB" id="5786478at2"/>
<sequence>MRCCIYSSLRRTGCICSCVFTLTPMKIAIVTGANRGLGKEVARQLAGRGYRVVLTSRSDAGRAVADSFRQGGLDVDFHPLDVADANSIANLTEYLRKQYGTIDVVVNNAGIHYDTFQNTMTADFDIVEEAWRVNTLGPWRVSQALYPLIRKGGGGRIVNVSSSSGSFVESWPGTPAYAITKAALNMLTMKLAADLEKDGILVNSVCPGWVRTDMGGPDGTRSVSEGAESILWAATLPDDGPSGGFFKDGEPVSW</sequence>
<dbReference type="Proteomes" id="UP000226437">
    <property type="component" value="Unassembled WGS sequence"/>
</dbReference>
<dbReference type="PANTHER" id="PTHR43963:SF6">
    <property type="entry name" value="CHAIN DEHYDROGENASE FAMILY PROTEIN, PUTATIVE (AFU_ORTHOLOGUE AFUA_3G15350)-RELATED"/>
    <property type="match status" value="1"/>
</dbReference>
<dbReference type="CDD" id="cd05324">
    <property type="entry name" value="carb_red_PTCR-like_SDR_c"/>
    <property type="match status" value="1"/>
</dbReference>
<dbReference type="InterPro" id="IPR020904">
    <property type="entry name" value="Sc_DH/Rdtase_CS"/>
</dbReference>
<dbReference type="Pfam" id="PF00106">
    <property type="entry name" value="adh_short"/>
    <property type="match status" value="1"/>
</dbReference>
<proteinExistence type="inferred from homology"/>
<evidence type="ECO:0000313" key="7">
    <source>
        <dbReference type="Proteomes" id="UP000226437"/>
    </source>
</evidence>
<dbReference type="PROSITE" id="PS00061">
    <property type="entry name" value="ADH_SHORT"/>
    <property type="match status" value="1"/>
</dbReference>
<organism evidence="6 7">
    <name type="scientific">Neolewinella marina</name>
    <dbReference type="NCBI Taxonomy" id="438751"/>
    <lineage>
        <taxon>Bacteria</taxon>
        <taxon>Pseudomonadati</taxon>
        <taxon>Bacteroidota</taxon>
        <taxon>Saprospiria</taxon>
        <taxon>Saprospirales</taxon>
        <taxon>Lewinellaceae</taxon>
        <taxon>Neolewinella</taxon>
    </lineage>
</organism>
<evidence type="ECO:0000256" key="4">
    <source>
        <dbReference type="RuleBase" id="RU000363"/>
    </source>
</evidence>
<feature type="domain" description="Ketoreductase" evidence="5">
    <location>
        <begin position="26"/>
        <end position="235"/>
    </location>
</feature>
<name>A0A2G0CIW8_9BACT</name>
<dbReference type="SUPFAM" id="SSF51735">
    <property type="entry name" value="NAD(P)-binding Rossmann-fold domains"/>
    <property type="match status" value="1"/>
</dbReference>
<evidence type="ECO:0000313" key="6">
    <source>
        <dbReference type="EMBL" id="PHK99931.1"/>
    </source>
</evidence>
<reference evidence="6 7" key="1">
    <citation type="submission" date="2017-10" db="EMBL/GenBank/DDBJ databases">
        <title>The draft genome sequence of Lewinella marina KCTC 32374.</title>
        <authorList>
            <person name="Wang K."/>
        </authorList>
    </citation>
    <scope>NUCLEOTIDE SEQUENCE [LARGE SCALE GENOMIC DNA]</scope>
    <source>
        <strain evidence="6 7">MKG-38</strain>
    </source>
</reference>